<organism evidence="1 2">
    <name type="scientific">Microctonus hyperodae</name>
    <name type="common">Parasitoid wasp</name>
    <dbReference type="NCBI Taxonomy" id="165561"/>
    <lineage>
        <taxon>Eukaryota</taxon>
        <taxon>Metazoa</taxon>
        <taxon>Ecdysozoa</taxon>
        <taxon>Arthropoda</taxon>
        <taxon>Hexapoda</taxon>
        <taxon>Insecta</taxon>
        <taxon>Pterygota</taxon>
        <taxon>Neoptera</taxon>
        <taxon>Endopterygota</taxon>
        <taxon>Hymenoptera</taxon>
        <taxon>Apocrita</taxon>
        <taxon>Ichneumonoidea</taxon>
        <taxon>Braconidae</taxon>
        <taxon>Euphorinae</taxon>
        <taxon>Microctonus</taxon>
    </lineage>
</organism>
<gene>
    <name evidence="1" type="ORF">PV327_011331</name>
</gene>
<accession>A0AA39C429</accession>
<comment type="caution">
    <text evidence="1">The sequence shown here is derived from an EMBL/GenBank/DDBJ whole genome shotgun (WGS) entry which is preliminary data.</text>
</comment>
<name>A0AA39C429_MICHY</name>
<dbReference type="EMBL" id="JAQQBR010002205">
    <property type="protein sequence ID" value="KAK0157219.1"/>
    <property type="molecule type" value="Genomic_DNA"/>
</dbReference>
<proteinExistence type="predicted"/>
<sequence>MTLAPLNTDLTYISENTLPKLYENKLPTNSEVLRFLFNKTKYQKYTIADASVIIVNEVLKLWKRATIETKRKKSKALFQEKDLPYAIIHWDGKLIPNRFSFKKIDRFPILVSVEDTVKILDVPALENQTALTIANAVNRA</sequence>
<evidence type="ECO:0000313" key="2">
    <source>
        <dbReference type="Proteomes" id="UP001168972"/>
    </source>
</evidence>
<evidence type="ECO:0000313" key="1">
    <source>
        <dbReference type="EMBL" id="KAK0157219.1"/>
    </source>
</evidence>
<dbReference type="Proteomes" id="UP001168972">
    <property type="component" value="Unassembled WGS sequence"/>
</dbReference>
<feature type="non-terminal residue" evidence="1">
    <location>
        <position position="140"/>
    </location>
</feature>
<reference evidence="1" key="2">
    <citation type="submission" date="2023-03" db="EMBL/GenBank/DDBJ databases">
        <authorList>
            <person name="Inwood S.N."/>
            <person name="Skelly J.G."/>
            <person name="Guhlin J."/>
            <person name="Harrop T.W.R."/>
            <person name="Goldson S.G."/>
            <person name="Dearden P.K."/>
        </authorList>
    </citation>
    <scope>NUCLEOTIDE SEQUENCE</scope>
    <source>
        <strain evidence="1">Lincoln</strain>
        <tissue evidence="1">Whole body</tissue>
    </source>
</reference>
<dbReference type="AlphaFoldDB" id="A0AA39C429"/>
<protein>
    <submittedName>
        <fullName evidence="1">Uncharacterized protein</fullName>
    </submittedName>
</protein>
<reference evidence="1" key="1">
    <citation type="journal article" date="2023" name="bioRxiv">
        <title>Scaffold-level genome assemblies of two parasitoid biocontrol wasps reveal the parthenogenesis mechanism and an associated novel virus.</title>
        <authorList>
            <person name="Inwood S."/>
            <person name="Skelly J."/>
            <person name="Guhlin J."/>
            <person name="Harrop T."/>
            <person name="Goldson S."/>
            <person name="Dearden P."/>
        </authorList>
    </citation>
    <scope>NUCLEOTIDE SEQUENCE</scope>
    <source>
        <strain evidence="1">Lincoln</strain>
        <tissue evidence="1">Whole body</tissue>
    </source>
</reference>
<keyword evidence="2" id="KW-1185">Reference proteome</keyword>